<dbReference type="Pfam" id="PF11255">
    <property type="entry name" value="DUF3054"/>
    <property type="match status" value="1"/>
</dbReference>
<dbReference type="EMBL" id="BAABGL010000006">
    <property type="protein sequence ID" value="GAA4388910.1"/>
    <property type="molecule type" value="Genomic_DNA"/>
</dbReference>
<evidence type="ECO:0000313" key="3">
    <source>
        <dbReference type="Proteomes" id="UP001500642"/>
    </source>
</evidence>
<feature type="transmembrane region" description="Helical" evidence="1">
    <location>
        <begin position="94"/>
        <end position="115"/>
    </location>
</feature>
<proteinExistence type="predicted"/>
<keyword evidence="1" id="KW-0812">Transmembrane</keyword>
<organism evidence="2 3">
    <name type="scientific">Brevibacterium pityocampae</name>
    <dbReference type="NCBI Taxonomy" id="506594"/>
    <lineage>
        <taxon>Bacteria</taxon>
        <taxon>Bacillati</taxon>
        <taxon>Actinomycetota</taxon>
        <taxon>Actinomycetes</taxon>
        <taxon>Micrococcales</taxon>
        <taxon>Brevibacteriaceae</taxon>
        <taxon>Brevibacterium</taxon>
    </lineage>
</organism>
<gene>
    <name evidence="2" type="ORF">GCM10023167_14120</name>
</gene>
<protein>
    <submittedName>
        <fullName evidence="2">DUF3054 domain-containing protein</fullName>
    </submittedName>
</protein>
<dbReference type="Proteomes" id="UP001500642">
    <property type="component" value="Unassembled WGS sequence"/>
</dbReference>
<keyword evidence="3" id="KW-1185">Reference proteome</keyword>
<evidence type="ECO:0000256" key="1">
    <source>
        <dbReference type="SAM" id="Phobius"/>
    </source>
</evidence>
<feature type="transmembrane region" description="Helical" evidence="1">
    <location>
        <begin position="70"/>
        <end position="88"/>
    </location>
</feature>
<accession>A0ABP8JD18</accession>
<comment type="caution">
    <text evidence="2">The sequence shown here is derived from an EMBL/GenBank/DDBJ whole genome shotgun (WGS) entry which is preliminary data.</text>
</comment>
<evidence type="ECO:0000313" key="2">
    <source>
        <dbReference type="EMBL" id="GAA4388910.1"/>
    </source>
</evidence>
<dbReference type="RefSeq" id="WP_137319695.1">
    <property type="nucleotide sequence ID" value="NZ_BAABGL010000006.1"/>
</dbReference>
<keyword evidence="1" id="KW-1133">Transmembrane helix</keyword>
<feature type="transmembrane region" description="Helical" evidence="1">
    <location>
        <begin position="9"/>
        <end position="31"/>
    </location>
</feature>
<dbReference type="InterPro" id="IPR021414">
    <property type="entry name" value="DUF3054"/>
</dbReference>
<name>A0ABP8JD18_9MICO</name>
<keyword evidence="1" id="KW-0472">Membrane</keyword>
<sequence>MAAKKKSHLLIALVVDLVLVVLFTIVGYYTHAQNLDVDGIIGTAWPFVLGLLAAWLLNAVWAAPLAPLRTGVGVWATTVLLGLVVRALTGEGTAGPFVVVAASLNLVTLVGWRLIATAVAGRSGR</sequence>
<reference evidence="3" key="1">
    <citation type="journal article" date="2019" name="Int. J. Syst. Evol. Microbiol.">
        <title>The Global Catalogue of Microorganisms (GCM) 10K type strain sequencing project: providing services to taxonomists for standard genome sequencing and annotation.</title>
        <authorList>
            <consortium name="The Broad Institute Genomics Platform"/>
            <consortium name="The Broad Institute Genome Sequencing Center for Infectious Disease"/>
            <person name="Wu L."/>
            <person name="Ma J."/>
        </authorList>
    </citation>
    <scope>NUCLEOTIDE SEQUENCE [LARGE SCALE GENOMIC DNA]</scope>
    <source>
        <strain evidence="3">JCM 17808</strain>
    </source>
</reference>
<feature type="transmembrane region" description="Helical" evidence="1">
    <location>
        <begin position="43"/>
        <end position="63"/>
    </location>
</feature>